<dbReference type="InterPro" id="IPR017441">
    <property type="entry name" value="Protein_kinase_ATP_BS"/>
</dbReference>
<dbReference type="InterPro" id="IPR000719">
    <property type="entry name" value="Prot_kinase_dom"/>
</dbReference>
<dbReference type="AlphaFoldDB" id="A0CDE5"/>
<dbReference type="GeneID" id="5021994"/>
<gene>
    <name evidence="9" type="ORF">GSPATT00007023001</name>
</gene>
<dbReference type="GO" id="GO:0004674">
    <property type="term" value="F:protein serine/threonine kinase activity"/>
    <property type="evidence" value="ECO:0000318"/>
    <property type="project" value="GO_Central"/>
</dbReference>
<keyword evidence="3 6" id="KW-0547">Nucleotide-binding</keyword>
<evidence type="ECO:0000313" key="10">
    <source>
        <dbReference type="Proteomes" id="UP000000600"/>
    </source>
</evidence>
<dbReference type="GO" id="GO:0005524">
    <property type="term" value="F:ATP binding"/>
    <property type="evidence" value="ECO:0007669"/>
    <property type="project" value="UniProtKB-UniRule"/>
</dbReference>
<feature type="compositionally biased region" description="Polar residues" evidence="7">
    <location>
        <begin position="450"/>
        <end position="462"/>
    </location>
</feature>
<dbReference type="OMA" id="MQIEENC"/>
<evidence type="ECO:0000256" key="2">
    <source>
        <dbReference type="ARBA" id="ARBA00022679"/>
    </source>
</evidence>
<evidence type="ECO:0000259" key="8">
    <source>
        <dbReference type="PROSITE" id="PS50011"/>
    </source>
</evidence>
<proteinExistence type="predicted"/>
<dbReference type="CDD" id="cd14003">
    <property type="entry name" value="STKc_AMPK-like"/>
    <property type="match status" value="1"/>
</dbReference>
<dbReference type="HOGENOM" id="CLU_382413_0_0_1"/>
<evidence type="ECO:0000256" key="7">
    <source>
        <dbReference type="SAM" id="MobiDB-lite"/>
    </source>
</evidence>
<name>A0CDE5_PARTE</name>
<keyword evidence="2" id="KW-0808">Transferase</keyword>
<sequence>MKGGGFKVRPTTRCNSAIRRPAQELAILDLYQQTTINPVPQLILTPTQRSLRPRPKTGMRVTDQYCTVANQENKTEHFLRHKTAQGSYRTTKQSTKIQLETLADGLLKKTSITQLDTDVPQQCEQKLKTQPIDLFKISRSSSQQQVNANTVLHQQISNLDRYLILTTLGQGSYATVKLARDKLTEKLIAIKIYSKAKLCNQQRKQQLKREIHILKLLDHSNIIKYVNTIETQMDINLIVEYGGSKSLRSYLKQFPNRRLDEEDAKLLFRQIVKAVDYCHSLNIVHRDIKLENILLKDNNEIKLIDFGFSVLVNRDCKLGVFCGTPSYMAPELVNKQDYFGKPVDVWALGVLLYVLLTGHFPFKGSNDSDLYGQIKKGIYQKVNASPQCQKLISQMLTIRASERITTLRVQKKQNYRSCKTDGSILDFNQFMQYKIRLQVAKGLQETYGSKQSQSSQLPDNQVQSSQASSSAFKTSIPQFSKEEIEKHDQTLKEQTQIYNERKKRNGQKFQRLTKEQQLQLVKLIKSDPQFQNQLAEAIIKHTEIAQFIKKANTLKVMKSLNKTVIEFKTNMTNKIQAIFLNHQNQTYNKLKYLLKEKEMLMIKVLEQKLSTYVEIKQNFKEALLAQLKKVLKMQIEENCRKYAKTLSSQLQLMYEGIAQIIGQHVELNKDSRFEQELCLQIQKVKDYFATSEQQYIKRLQTDMNDHYINTIQTIIQVQQKLKLN</sequence>
<feature type="domain" description="Protein kinase" evidence="8">
    <location>
        <begin position="162"/>
        <end position="416"/>
    </location>
</feature>
<dbReference type="Gene3D" id="1.10.510.10">
    <property type="entry name" value="Transferase(Phosphotransferase) domain 1"/>
    <property type="match status" value="1"/>
</dbReference>
<reference evidence="9 10" key="1">
    <citation type="journal article" date="2006" name="Nature">
        <title>Global trends of whole-genome duplications revealed by the ciliate Paramecium tetraurelia.</title>
        <authorList>
            <consortium name="Genoscope"/>
            <person name="Aury J.-M."/>
            <person name="Jaillon O."/>
            <person name="Duret L."/>
            <person name="Noel B."/>
            <person name="Jubin C."/>
            <person name="Porcel B.M."/>
            <person name="Segurens B."/>
            <person name="Daubin V."/>
            <person name="Anthouard V."/>
            <person name="Aiach N."/>
            <person name="Arnaiz O."/>
            <person name="Billaut A."/>
            <person name="Beisson J."/>
            <person name="Blanc I."/>
            <person name="Bouhouche K."/>
            <person name="Camara F."/>
            <person name="Duharcourt S."/>
            <person name="Guigo R."/>
            <person name="Gogendeau D."/>
            <person name="Katinka M."/>
            <person name="Keller A.-M."/>
            <person name="Kissmehl R."/>
            <person name="Klotz C."/>
            <person name="Koll F."/>
            <person name="Le Moue A."/>
            <person name="Lepere C."/>
            <person name="Malinsky S."/>
            <person name="Nowacki M."/>
            <person name="Nowak J.K."/>
            <person name="Plattner H."/>
            <person name="Poulain J."/>
            <person name="Ruiz F."/>
            <person name="Serrano V."/>
            <person name="Zagulski M."/>
            <person name="Dessen P."/>
            <person name="Betermier M."/>
            <person name="Weissenbach J."/>
            <person name="Scarpelli C."/>
            <person name="Schachter V."/>
            <person name="Sperling L."/>
            <person name="Meyer E."/>
            <person name="Cohen J."/>
            <person name="Wincker P."/>
        </authorList>
    </citation>
    <scope>NUCLEOTIDE SEQUENCE [LARGE SCALE GENOMIC DNA]</scope>
    <source>
        <strain evidence="9 10">Stock d4-2</strain>
    </source>
</reference>
<protein>
    <recommendedName>
        <fullName evidence="8">Protein kinase domain-containing protein</fullName>
    </recommendedName>
</protein>
<keyword evidence="5 6" id="KW-0067">ATP-binding</keyword>
<dbReference type="PANTHER" id="PTHR24346">
    <property type="entry name" value="MAP/MICROTUBULE AFFINITY-REGULATING KINASE"/>
    <property type="match status" value="1"/>
</dbReference>
<dbReference type="KEGG" id="ptm:GSPATT00007023001"/>
<dbReference type="PANTHER" id="PTHR24346:SF82">
    <property type="entry name" value="KP78A-RELATED"/>
    <property type="match status" value="1"/>
</dbReference>
<keyword evidence="4" id="KW-0418">Kinase</keyword>
<dbReference type="PROSITE" id="PS00108">
    <property type="entry name" value="PROTEIN_KINASE_ST"/>
    <property type="match status" value="1"/>
</dbReference>
<dbReference type="RefSeq" id="XP_001436209.1">
    <property type="nucleotide sequence ID" value="XM_001436172.1"/>
</dbReference>
<dbReference type="InterPro" id="IPR008271">
    <property type="entry name" value="Ser/Thr_kinase_AS"/>
</dbReference>
<dbReference type="EMBL" id="CT868063">
    <property type="protein sequence ID" value="CAK68812.1"/>
    <property type="molecule type" value="Genomic_DNA"/>
</dbReference>
<dbReference type="SUPFAM" id="SSF56112">
    <property type="entry name" value="Protein kinase-like (PK-like)"/>
    <property type="match status" value="1"/>
</dbReference>
<dbReference type="PROSITE" id="PS00107">
    <property type="entry name" value="PROTEIN_KINASE_ATP"/>
    <property type="match status" value="1"/>
</dbReference>
<feature type="region of interest" description="Disordered" evidence="7">
    <location>
        <begin position="450"/>
        <end position="470"/>
    </location>
</feature>
<keyword evidence="10" id="KW-1185">Reference proteome</keyword>
<feature type="binding site" evidence="6">
    <location>
        <position position="191"/>
    </location>
    <ligand>
        <name>ATP</name>
        <dbReference type="ChEBI" id="CHEBI:30616"/>
    </ligand>
</feature>
<dbReference type="SMART" id="SM00220">
    <property type="entry name" value="S_TKc"/>
    <property type="match status" value="1"/>
</dbReference>
<evidence type="ECO:0000256" key="1">
    <source>
        <dbReference type="ARBA" id="ARBA00022527"/>
    </source>
</evidence>
<dbReference type="STRING" id="5888.A0CDE5"/>
<dbReference type="PROSITE" id="PS50011">
    <property type="entry name" value="PROTEIN_KINASE_DOM"/>
    <property type="match status" value="1"/>
</dbReference>
<dbReference type="Pfam" id="PF00069">
    <property type="entry name" value="Pkinase"/>
    <property type="match status" value="1"/>
</dbReference>
<evidence type="ECO:0000256" key="4">
    <source>
        <dbReference type="ARBA" id="ARBA00022777"/>
    </source>
</evidence>
<accession>A0CDE5</accession>
<dbReference type="OrthoDB" id="449424at2759"/>
<evidence type="ECO:0000256" key="6">
    <source>
        <dbReference type="PROSITE-ProRule" id="PRU10141"/>
    </source>
</evidence>
<dbReference type="InterPro" id="IPR011009">
    <property type="entry name" value="Kinase-like_dom_sf"/>
</dbReference>
<evidence type="ECO:0000313" key="9">
    <source>
        <dbReference type="EMBL" id="CAK68812.1"/>
    </source>
</evidence>
<dbReference type="Proteomes" id="UP000000600">
    <property type="component" value="Unassembled WGS sequence"/>
</dbReference>
<evidence type="ECO:0000256" key="3">
    <source>
        <dbReference type="ARBA" id="ARBA00022741"/>
    </source>
</evidence>
<dbReference type="FunFam" id="3.30.200.20:FF:000042">
    <property type="entry name" value="Aurora kinase A"/>
    <property type="match status" value="1"/>
</dbReference>
<keyword evidence="1" id="KW-0723">Serine/threonine-protein kinase</keyword>
<dbReference type="FunFam" id="1.10.510.10:FF:001191">
    <property type="entry name" value="Uncharacterized protein"/>
    <property type="match status" value="1"/>
</dbReference>
<dbReference type="InParanoid" id="A0CDE5"/>
<evidence type="ECO:0000256" key="5">
    <source>
        <dbReference type="ARBA" id="ARBA00022840"/>
    </source>
</evidence>
<organism evidence="9 10">
    <name type="scientific">Paramecium tetraurelia</name>
    <dbReference type="NCBI Taxonomy" id="5888"/>
    <lineage>
        <taxon>Eukaryota</taxon>
        <taxon>Sar</taxon>
        <taxon>Alveolata</taxon>
        <taxon>Ciliophora</taxon>
        <taxon>Intramacronucleata</taxon>
        <taxon>Oligohymenophorea</taxon>
        <taxon>Peniculida</taxon>
        <taxon>Parameciidae</taxon>
        <taxon>Paramecium</taxon>
    </lineage>
</organism>
<dbReference type="eggNOG" id="KOG0586">
    <property type="taxonomic scope" value="Eukaryota"/>
</dbReference>